<keyword evidence="3" id="KW-1185">Reference proteome</keyword>
<evidence type="ECO:0000313" key="3">
    <source>
        <dbReference type="Proteomes" id="UP000679307"/>
    </source>
</evidence>
<dbReference type="InterPro" id="IPR022183">
    <property type="entry name" value="DUF3710"/>
</dbReference>
<dbReference type="Pfam" id="PF12502">
    <property type="entry name" value="DUF3710"/>
    <property type="match status" value="1"/>
</dbReference>
<evidence type="ECO:0000256" key="1">
    <source>
        <dbReference type="SAM" id="MobiDB-lite"/>
    </source>
</evidence>
<proteinExistence type="predicted"/>
<reference evidence="2 3" key="1">
    <citation type="submission" date="2021-05" db="EMBL/GenBank/DDBJ databases">
        <title>Complete genome of Nocardioides aquaticus KCTC 9944T isolated from meromictic and hypersaline Ekho Lake, Antarctica.</title>
        <authorList>
            <person name="Hwang K."/>
            <person name="Kim K.M."/>
            <person name="Choe H."/>
        </authorList>
    </citation>
    <scope>NUCLEOTIDE SEQUENCE [LARGE SCALE GENOMIC DNA]</scope>
    <source>
        <strain evidence="2 3">KCTC 9944</strain>
    </source>
</reference>
<gene>
    <name evidence="2" type="ORF">ENKNEFLB_02591</name>
</gene>
<feature type="region of interest" description="Disordered" evidence="1">
    <location>
        <begin position="183"/>
        <end position="264"/>
    </location>
</feature>
<sequence>MRFRRKSTTDDGDQGVDVAPPTEPDPGPWDVDELGDDGTERVDLGSLLLQGEPGRDLRLQVDEASGDVQSVVLAGRDGALDVRAFAASRNGDLWSEVRPRIAADMARRGGTATEQEGRFGPELACEVRVRTPDGAVGVQQSRVVGINGPRWMLRATFIGRPAVDAEAAVAWEEILERVVVRRGQNPVPPGEPLPIKLPENARRVERPAADPKQALAQQQGAQQQGAQQQPEQPEQPVQQQPEQPDQQQPEQAAGGTGPDGDPRP</sequence>
<dbReference type="RefSeq" id="WP_214055787.1">
    <property type="nucleotide sequence ID" value="NZ_BAAAHS010000062.1"/>
</dbReference>
<dbReference type="EMBL" id="CP075371">
    <property type="protein sequence ID" value="QVT80200.1"/>
    <property type="molecule type" value="Genomic_DNA"/>
</dbReference>
<protein>
    <recommendedName>
        <fullName evidence="4">DUF3710 domain-containing protein</fullName>
    </recommendedName>
</protein>
<name>A0ABX8EJW6_9ACTN</name>
<organism evidence="2 3">
    <name type="scientific">Nocardioides aquaticus</name>
    <dbReference type="NCBI Taxonomy" id="160826"/>
    <lineage>
        <taxon>Bacteria</taxon>
        <taxon>Bacillati</taxon>
        <taxon>Actinomycetota</taxon>
        <taxon>Actinomycetes</taxon>
        <taxon>Propionibacteriales</taxon>
        <taxon>Nocardioidaceae</taxon>
        <taxon>Nocardioides</taxon>
    </lineage>
</organism>
<evidence type="ECO:0000313" key="2">
    <source>
        <dbReference type="EMBL" id="QVT80200.1"/>
    </source>
</evidence>
<dbReference type="Proteomes" id="UP000679307">
    <property type="component" value="Chromosome"/>
</dbReference>
<feature type="region of interest" description="Disordered" evidence="1">
    <location>
        <begin position="1"/>
        <end position="37"/>
    </location>
</feature>
<evidence type="ECO:0008006" key="4">
    <source>
        <dbReference type="Google" id="ProtNLM"/>
    </source>
</evidence>
<feature type="compositionally biased region" description="Low complexity" evidence="1">
    <location>
        <begin position="213"/>
        <end position="253"/>
    </location>
</feature>
<accession>A0ABX8EJW6</accession>
<feature type="compositionally biased region" description="Basic and acidic residues" evidence="1">
    <location>
        <begin position="199"/>
        <end position="209"/>
    </location>
</feature>